<accession>A0A7W7GJ37</accession>
<reference evidence="1 2" key="1">
    <citation type="submission" date="2020-08" db="EMBL/GenBank/DDBJ databases">
        <title>Sequencing the genomes of 1000 actinobacteria strains.</title>
        <authorList>
            <person name="Klenk H.-P."/>
        </authorList>
    </citation>
    <scope>NUCLEOTIDE SEQUENCE [LARGE SCALE GENOMIC DNA]</scope>
    <source>
        <strain evidence="1 2">DSM 40483</strain>
    </source>
</reference>
<dbReference type="RefSeq" id="WP_281402955.1">
    <property type="nucleotide sequence ID" value="NZ_JACHMS010000001.1"/>
</dbReference>
<gene>
    <name evidence="1" type="ORF">BJ965_007004</name>
</gene>
<comment type="caution">
    <text evidence="1">The sequence shown here is derived from an EMBL/GenBank/DDBJ whole genome shotgun (WGS) entry which is preliminary data.</text>
</comment>
<dbReference type="Proteomes" id="UP000565089">
    <property type="component" value="Unassembled WGS sequence"/>
</dbReference>
<keyword evidence="2" id="KW-1185">Reference proteome</keyword>
<evidence type="ECO:0000313" key="2">
    <source>
        <dbReference type="Proteomes" id="UP000565089"/>
    </source>
</evidence>
<organism evidence="1 2">
    <name type="scientific">Streptomyces luteogriseus</name>
    <dbReference type="NCBI Taxonomy" id="68233"/>
    <lineage>
        <taxon>Bacteria</taxon>
        <taxon>Bacillati</taxon>
        <taxon>Actinomycetota</taxon>
        <taxon>Actinomycetes</taxon>
        <taxon>Kitasatosporales</taxon>
        <taxon>Streptomycetaceae</taxon>
        <taxon>Streptomyces</taxon>
    </lineage>
</organism>
<dbReference type="EMBL" id="JACHMS010000001">
    <property type="protein sequence ID" value="MBB4717122.1"/>
    <property type="molecule type" value="Genomic_DNA"/>
</dbReference>
<dbReference type="GeneID" id="95799803"/>
<sequence length="41" mass="4207">MPVSVSGGDLRRFDVKGSSAGQVRGRALRTLDDAVIAPGHG</sequence>
<proteinExistence type="predicted"/>
<name>A0A7W7GJ37_9ACTN</name>
<evidence type="ECO:0000313" key="1">
    <source>
        <dbReference type="EMBL" id="MBB4717122.1"/>
    </source>
</evidence>
<protein>
    <submittedName>
        <fullName evidence="1">Uncharacterized protein</fullName>
    </submittedName>
</protein>
<dbReference type="AlphaFoldDB" id="A0A7W7GJ37"/>